<feature type="domain" description="YMGG-like Gly-zipper" evidence="1">
    <location>
        <begin position="33"/>
        <end position="66"/>
    </location>
</feature>
<gene>
    <name evidence="2" type="ORF">GCM10008943_28670</name>
</gene>
<accession>A0ABP3RJQ7</accession>
<protein>
    <submittedName>
        <fullName evidence="2">Lipoprotein</fullName>
    </submittedName>
</protein>
<evidence type="ECO:0000259" key="1">
    <source>
        <dbReference type="Pfam" id="PF13441"/>
    </source>
</evidence>
<proteinExistence type="predicted"/>
<keyword evidence="3" id="KW-1185">Reference proteome</keyword>
<comment type="caution">
    <text evidence="2">The sequence shown here is derived from an EMBL/GenBank/DDBJ whole genome shotgun (WGS) entry which is preliminary data.</text>
</comment>
<sequence>MPVTVEDEMLKVSLALAAVLALAACTTTEKDLSIGTAAGAAIGGIAGGGKGALIGAAAGAGTGYLVRTLRNGKCEYRDRNGRIYTASCKR</sequence>
<dbReference type="Proteomes" id="UP001424441">
    <property type="component" value="Unassembled WGS sequence"/>
</dbReference>
<reference evidence="3" key="1">
    <citation type="journal article" date="2019" name="Int. J. Syst. Evol. Microbiol.">
        <title>The Global Catalogue of Microorganisms (GCM) 10K type strain sequencing project: providing services to taxonomists for standard genome sequencing and annotation.</title>
        <authorList>
            <consortium name="The Broad Institute Genomics Platform"/>
            <consortium name="The Broad Institute Genome Sequencing Center for Infectious Disease"/>
            <person name="Wu L."/>
            <person name="Ma J."/>
        </authorList>
    </citation>
    <scope>NUCLEOTIDE SEQUENCE [LARGE SCALE GENOMIC DNA]</scope>
    <source>
        <strain evidence="3">JCM 15115</strain>
    </source>
</reference>
<keyword evidence="2" id="KW-0449">Lipoprotein</keyword>
<evidence type="ECO:0000313" key="3">
    <source>
        <dbReference type="Proteomes" id="UP001424441"/>
    </source>
</evidence>
<dbReference type="Pfam" id="PF13441">
    <property type="entry name" value="Gly-zipper_YMGG"/>
    <property type="match status" value="1"/>
</dbReference>
<organism evidence="2 3">
    <name type="scientific">Paenochrobactrum glaciei</name>
    <dbReference type="NCBI Taxonomy" id="486407"/>
    <lineage>
        <taxon>Bacteria</taxon>
        <taxon>Pseudomonadati</taxon>
        <taxon>Pseudomonadota</taxon>
        <taxon>Alphaproteobacteria</taxon>
        <taxon>Hyphomicrobiales</taxon>
        <taxon>Brucellaceae</taxon>
        <taxon>Paenochrobactrum</taxon>
    </lineage>
</organism>
<dbReference type="EMBL" id="BAAADE010000008">
    <property type="protein sequence ID" value="GAA0611397.1"/>
    <property type="molecule type" value="Genomic_DNA"/>
</dbReference>
<name>A0ABP3RJQ7_9HYPH</name>
<dbReference type="InterPro" id="IPR027367">
    <property type="entry name" value="Gly-zipper_YMGG"/>
</dbReference>
<evidence type="ECO:0000313" key="2">
    <source>
        <dbReference type="EMBL" id="GAA0611397.1"/>
    </source>
</evidence>